<sequence length="67" mass="7723">MTDSLKHKQTVWHKGARLLKRAKIMPEMLYRTTKQQPNNCKQHSSGNEATWCPSMQSADHTVLRAIC</sequence>
<accession>A0A5B7HRM6</accession>
<dbReference type="AlphaFoldDB" id="A0A5B7HRM6"/>
<organism evidence="1 2">
    <name type="scientific">Portunus trituberculatus</name>
    <name type="common">Swimming crab</name>
    <name type="synonym">Neptunus trituberculatus</name>
    <dbReference type="NCBI Taxonomy" id="210409"/>
    <lineage>
        <taxon>Eukaryota</taxon>
        <taxon>Metazoa</taxon>
        <taxon>Ecdysozoa</taxon>
        <taxon>Arthropoda</taxon>
        <taxon>Crustacea</taxon>
        <taxon>Multicrustacea</taxon>
        <taxon>Malacostraca</taxon>
        <taxon>Eumalacostraca</taxon>
        <taxon>Eucarida</taxon>
        <taxon>Decapoda</taxon>
        <taxon>Pleocyemata</taxon>
        <taxon>Brachyura</taxon>
        <taxon>Eubrachyura</taxon>
        <taxon>Portunoidea</taxon>
        <taxon>Portunidae</taxon>
        <taxon>Portuninae</taxon>
        <taxon>Portunus</taxon>
    </lineage>
</organism>
<comment type="caution">
    <text evidence="1">The sequence shown here is derived from an EMBL/GenBank/DDBJ whole genome shotgun (WGS) entry which is preliminary data.</text>
</comment>
<name>A0A5B7HRM6_PORTR</name>
<dbReference type="Proteomes" id="UP000324222">
    <property type="component" value="Unassembled WGS sequence"/>
</dbReference>
<dbReference type="EMBL" id="VSRR010035314">
    <property type="protein sequence ID" value="MPC72743.1"/>
    <property type="molecule type" value="Genomic_DNA"/>
</dbReference>
<keyword evidence="2" id="KW-1185">Reference proteome</keyword>
<gene>
    <name evidence="1" type="ORF">E2C01_067056</name>
</gene>
<evidence type="ECO:0000313" key="2">
    <source>
        <dbReference type="Proteomes" id="UP000324222"/>
    </source>
</evidence>
<protein>
    <submittedName>
        <fullName evidence="1">Uncharacterized protein</fullName>
    </submittedName>
</protein>
<reference evidence="1 2" key="1">
    <citation type="submission" date="2019-05" db="EMBL/GenBank/DDBJ databases">
        <title>Another draft genome of Portunus trituberculatus and its Hox gene families provides insights of decapod evolution.</title>
        <authorList>
            <person name="Jeong J.-H."/>
            <person name="Song I."/>
            <person name="Kim S."/>
            <person name="Choi T."/>
            <person name="Kim D."/>
            <person name="Ryu S."/>
            <person name="Kim W."/>
        </authorList>
    </citation>
    <scope>NUCLEOTIDE SEQUENCE [LARGE SCALE GENOMIC DNA]</scope>
    <source>
        <tissue evidence="1">Muscle</tissue>
    </source>
</reference>
<proteinExistence type="predicted"/>
<evidence type="ECO:0000313" key="1">
    <source>
        <dbReference type="EMBL" id="MPC72743.1"/>
    </source>
</evidence>